<dbReference type="Gene3D" id="1.10.150.20">
    <property type="entry name" value="5' to 3' exonuclease, C-terminal subdomain"/>
    <property type="match status" value="1"/>
</dbReference>
<dbReference type="EMBL" id="HBFW01014290">
    <property type="protein sequence ID" value="CAD8938044.1"/>
    <property type="molecule type" value="Transcribed_RNA"/>
</dbReference>
<evidence type="ECO:0000313" key="1">
    <source>
        <dbReference type="EMBL" id="CAD8938044.1"/>
    </source>
</evidence>
<name>A0A7S1D6K2_CYCTE</name>
<reference evidence="1" key="1">
    <citation type="submission" date="2021-01" db="EMBL/GenBank/DDBJ databases">
        <authorList>
            <person name="Corre E."/>
            <person name="Pelletier E."/>
            <person name="Niang G."/>
            <person name="Scheremetjew M."/>
            <person name="Finn R."/>
            <person name="Kale V."/>
            <person name="Holt S."/>
            <person name="Cochrane G."/>
            <person name="Meng A."/>
            <person name="Brown T."/>
            <person name="Cohen L."/>
        </authorList>
    </citation>
    <scope>NUCLEOTIDE SEQUENCE</scope>
    <source>
        <strain evidence="1">ECT3854</strain>
    </source>
</reference>
<sequence>MAEEEPPAKKAKPTGWEDHKLNISEAVMKADEGKFLSELSKAPISTIQGIGPKSETILTAMGLKTVEDLATYKFFLMSRALATLAETEVKDDRPSGSVMNVDKAVDKEYEPKTLTEIVEAPISALEGLTENAEELLKEFGVKSVGDLATWKYCRWAEAIVEAAKYEEIQTKGERKTAAALKKLA</sequence>
<dbReference type="AlphaFoldDB" id="A0A7S1D6K2"/>
<dbReference type="SUPFAM" id="SSF56672">
    <property type="entry name" value="DNA/RNA polymerases"/>
    <property type="match status" value="1"/>
</dbReference>
<proteinExistence type="predicted"/>
<dbReference type="InterPro" id="IPR043502">
    <property type="entry name" value="DNA/RNA_pol_sf"/>
</dbReference>
<organism evidence="1">
    <name type="scientific">Cyclophora tenuis</name>
    <name type="common">Marine diatom</name>
    <dbReference type="NCBI Taxonomy" id="216820"/>
    <lineage>
        <taxon>Eukaryota</taxon>
        <taxon>Sar</taxon>
        <taxon>Stramenopiles</taxon>
        <taxon>Ochrophyta</taxon>
        <taxon>Bacillariophyta</taxon>
        <taxon>Fragilariophyceae</taxon>
        <taxon>Fragilariophycidae</taxon>
        <taxon>Cyclophorales</taxon>
        <taxon>Cyclophoraceae</taxon>
        <taxon>Cyclophora</taxon>
    </lineage>
</organism>
<accession>A0A7S1D6K2</accession>
<gene>
    <name evidence="1" type="ORF">CTEN0397_LOCUS9107</name>
</gene>
<protein>
    <submittedName>
        <fullName evidence="1">Uncharacterized protein</fullName>
    </submittedName>
</protein>